<sequence length="109" mass="12502">MPSLNDSKHEEASEASWEACRGAVSGALKWGVGMALLSGLGYYMSPVYRSLTFQFKVYIQMSGMVLGSMIEADARLRAFEERIKMERRRAKQRAYWEAFERTYGKDDDE</sequence>
<accession>G0SGJ2</accession>
<dbReference type="PANTHER" id="PTHR39153:SF1">
    <property type="entry name" value="AGR244WP"/>
    <property type="match status" value="1"/>
</dbReference>
<evidence type="ECO:0000313" key="2">
    <source>
        <dbReference type="Proteomes" id="UP000008066"/>
    </source>
</evidence>
<dbReference type="InterPro" id="IPR038882">
    <property type="entry name" value="Rcf3"/>
</dbReference>
<protein>
    <submittedName>
        <fullName evidence="1">Uncharacterized protein</fullName>
    </submittedName>
</protein>
<name>G0SGJ2_CHATD</name>
<dbReference type="GeneID" id="18260690"/>
<dbReference type="RefSeq" id="XP_006696949.1">
    <property type="nucleotide sequence ID" value="XM_006696886.1"/>
</dbReference>
<dbReference type="HOGENOM" id="CLU_148205_0_0_1"/>
<evidence type="ECO:0000313" key="1">
    <source>
        <dbReference type="EMBL" id="EGS17331.1"/>
    </source>
</evidence>
<dbReference type="PANTHER" id="PTHR39153">
    <property type="entry name" value="AGR244WP"/>
    <property type="match status" value="1"/>
</dbReference>
<dbReference type="OMA" id="YLQMSGM"/>
<organism evidence="2">
    <name type="scientific">Chaetomium thermophilum (strain DSM 1495 / CBS 144.50 / IMI 039719)</name>
    <name type="common">Thermochaetoides thermophila</name>
    <dbReference type="NCBI Taxonomy" id="759272"/>
    <lineage>
        <taxon>Eukaryota</taxon>
        <taxon>Fungi</taxon>
        <taxon>Dikarya</taxon>
        <taxon>Ascomycota</taxon>
        <taxon>Pezizomycotina</taxon>
        <taxon>Sordariomycetes</taxon>
        <taxon>Sordariomycetidae</taxon>
        <taxon>Sordariales</taxon>
        <taxon>Chaetomiaceae</taxon>
        <taxon>Thermochaetoides</taxon>
    </lineage>
</organism>
<dbReference type="AlphaFoldDB" id="G0SGJ2"/>
<dbReference type="EMBL" id="GL988047">
    <property type="protein sequence ID" value="EGS17331.1"/>
    <property type="molecule type" value="Genomic_DNA"/>
</dbReference>
<gene>
    <name evidence="1" type="ORF">CTHT_0066520</name>
</gene>
<dbReference type="KEGG" id="cthr:CTHT_0066520"/>
<reference evidence="1 2" key="1">
    <citation type="journal article" date="2011" name="Cell">
        <title>Insight into structure and assembly of the nuclear pore complex by utilizing the genome of a eukaryotic thermophile.</title>
        <authorList>
            <person name="Amlacher S."/>
            <person name="Sarges P."/>
            <person name="Flemming D."/>
            <person name="van Noort V."/>
            <person name="Kunze R."/>
            <person name="Devos D.P."/>
            <person name="Arumugam M."/>
            <person name="Bork P."/>
            <person name="Hurt E."/>
        </authorList>
    </citation>
    <scope>NUCLEOTIDE SEQUENCE [LARGE SCALE GENOMIC DNA]</scope>
    <source>
        <strain evidence="2">DSM 1495 / CBS 144.50 / IMI 039719</strain>
    </source>
</reference>
<keyword evidence="2" id="KW-1185">Reference proteome</keyword>
<dbReference type="eggNOG" id="ENOG502SG61">
    <property type="taxonomic scope" value="Eukaryota"/>
</dbReference>
<dbReference type="OrthoDB" id="3979469at2759"/>
<proteinExistence type="predicted"/>
<dbReference type="Proteomes" id="UP000008066">
    <property type="component" value="Unassembled WGS sequence"/>
</dbReference>